<keyword evidence="1" id="KW-0812">Transmembrane</keyword>
<dbReference type="Proteomes" id="UP000361836">
    <property type="component" value="Unassembled WGS sequence"/>
</dbReference>
<feature type="transmembrane region" description="Helical" evidence="1">
    <location>
        <begin position="148"/>
        <end position="171"/>
    </location>
</feature>
<dbReference type="GO" id="GO:0016747">
    <property type="term" value="F:acyltransferase activity, transferring groups other than amino-acyl groups"/>
    <property type="evidence" value="ECO:0007669"/>
    <property type="project" value="InterPro"/>
</dbReference>
<evidence type="ECO:0000313" key="4">
    <source>
        <dbReference type="Proteomes" id="UP000361836"/>
    </source>
</evidence>
<keyword evidence="1" id="KW-1133">Transmembrane helix</keyword>
<sequence>MAPLFGLTKNQLSKKSYTIAVVAVGVLVCIINGYLAAQSSVNSGEFSWLQKIMSAVTYVIAFLMGGLLRDFTGTTKPRKARIVAKRSLAAVLIIAIALEAALSATGNLSTMTTLSYKSTSIVSFALAAASLLFAATRDNKSNHPRVENAIVTLSAATLGFYVMQSLTSSLWRPVFNTTLANILASANNPAAIYIVTGTAISIVFALTLLIIDAARSLIARSLKQQSTHQR</sequence>
<feature type="transmembrane region" description="Helical" evidence="1">
    <location>
        <begin position="88"/>
        <end position="106"/>
    </location>
</feature>
<dbReference type="Pfam" id="PF01757">
    <property type="entry name" value="Acyl_transf_3"/>
    <property type="match status" value="1"/>
</dbReference>
<feature type="transmembrane region" description="Helical" evidence="1">
    <location>
        <begin position="191"/>
        <end position="211"/>
    </location>
</feature>
<keyword evidence="1" id="KW-0472">Membrane</keyword>
<feature type="transmembrane region" description="Helical" evidence="1">
    <location>
        <begin position="17"/>
        <end position="36"/>
    </location>
</feature>
<feature type="transmembrane region" description="Helical" evidence="1">
    <location>
        <begin position="118"/>
        <end position="136"/>
    </location>
</feature>
<keyword evidence="4" id="KW-1185">Reference proteome</keyword>
<proteinExistence type="predicted"/>
<reference evidence="3 4" key="1">
    <citation type="submission" date="2019-10" db="EMBL/GenBank/DDBJ databases">
        <authorList>
            <person name="Wolf R A."/>
        </authorList>
    </citation>
    <scope>NUCLEOTIDE SEQUENCE [LARGE SCALE GENOMIC DNA]</scope>
    <source>
        <strain evidence="3">Collinsella_aerofaciens_MC2</strain>
    </source>
</reference>
<evidence type="ECO:0000259" key="2">
    <source>
        <dbReference type="Pfam" id="PF01757"/>
    </source>
</evidence>
<accession>A0A5K1J8Q5</accession>
<organism evidence="3 4">
    <name type="scientific">Collinsella aerofaciens</name>
    <dbReference type="NCBI Taxonomy" id="74426"/>
    <lineage>
        <taxon>Bacteria</taxon>
        <taxon>Bacillati</taxon>
        <taxon>Actinomycetota</taxon>
        <taxon>Coriobacteriia</taxon>
        <taxon>Coriobacteriales</taxon>
        <taxon>Coriobacteriaceae</taxon>
        <taxon>Collinsella</taxon>
    </lineage>
</organism>
<keyword evidence="3" id="KW-0808">Transferase</keyword>
<feature type="domain" description="Acyltransferase 3" evidence="2">
    <location>
        <begin position="12"/>
        <end position="206"/>
    </location>
</feature>
<dbReference type="AlphaFoldDB" id="A0A5K1J8Q5"/>
<name>A0A5K1J8Q5_9ACTN</name>
<evidence type="ECO:0000313" key="3">
    <source>
        <dbReference type="EMBL" id="VWL99770.1"/>
    </source>
</evidence>
<keyword evidence="3" id="KW-0012">Acyltransferase</keyword>
<feature type="transmembrane region" description="Helical" evidence="1">
    <location>
        <begin position="48"/>
        <end position="68"/>
    </location>
</feature>
<protein>
    <submittedName>
        <fullName evidence="3">Acyltransferase family protein</fullName>
    </submittedName>
</protein>
<dbReference type="EMBL" id="CABWIE010000030">
    <property type="protein sequence ID" value="VWL99770.1"/>
    <property type="molecule type" value="Genomic_DNA"/>
</dbReference>
<gene>
    <name evidence="3" type="ORF">KCJAJFAP_00780</name>
</gene>
<dbReference type="InterPro" id="IPR002656">
    <property type="entry name" value="Acyl_transf_3_dom"/>
</dbReference>
<evidence type="ECO:0000256" key="1">
    <source>
        <dbReference type="SAM" id="Phobius"/>
    </source>
</evidence>